<dbReference type="PANTHER" id="PTHR31225">
    <property type="entry name" value="OS04G0344100 PROTEIN-RELATED"/>
    <property type="match status" value="1"/>
</dbReference>
<evidence type="ECO:0000313" key="4">
    <source>
        <dbReference type="Proteomes" id="UP000504603"/>
    </source>
</evidence>
<dbReference type="Proteomes" id="UP000504603">
    <property type="component" value="Unplaced"/>
</dbReference>
<dbReference type="SFLD" id="SFLDG01019">
    <property type="entry name" value="Terpene_Cyclase_Like_1_C_Termi"/>
    <property type="match status" value="1"/>
</dbReference>
<keyword evidence="1" id="KW-0479">Metal-binding</keyword>
<dbReference type="GO" id="GO:0000287">
    <property type="term" value="F:magnesium ion binding"/>
    <property type="evidence" value="ECO:0007669"/>
    <property type="project" value="InterPro"/>
</dbReference>
<organism evidence="4 5">
    <name type="scientific">Momordica charantia</name>
    <name type="common">Bitter gourd</name>
    <name type="synonym">Balsam pear</name>
    <dbReference type="NCBI Taxonomy" id="3673"/>
    <lineage>
        <taxon>Eukaryota</taxon>
        <taxon>Viridiplantae</taxon>
        <taxon>Streptophyta</taxon>
        <taxon>Embryophyta</taxon>
        <taxon>Tracheophyta</taxon>
        <taxon>Spermatophyta</taxon>
        <taxon>Magnoliopsida</taxon>
        <taxon>eudicotyledons</taxon>
        <taxon>Gunneridae</taxon>
        <taxon>Pentapetalae</taxon>
        <taxon>rosids</taxon>
        <taxon>fabids</taxon>
        <taxon>Cucurbitales</taxon>
        <taxon>Cucurbitaceae</taxon>
        <taxon>Momordiceae</taxon>
        <taxon>Momordica</taxon>
    </lineage>
</organism>
<dbReference type="OrthoDB" id="1936865at2759"/>
<sequence>MGLDVPSHGIQGSEPIEYCGHFQPANDTFFEELTTPENIFPSIRRWDLAAMNQLPYYMKLCFLFLHNSINEMAFEALRDKGVDVIKYLKKVWVDLCKAYMQEAKWYYIGYKATLQQYLDNAWISISGPVILVHGYVFATSPIVMDDLESLVEYADIIRWSSTILRLANDLGTSSDELERGDVPKSIQCYMKDNEVMENDARDYIRHLIDDAWKKLNKVEAENCVFSQVFIEMAKNLARMAQCMYQHRDGHGHGIEHQETKDRVVSLLIRPVPIQH</sequence>
<dbReference type="RefSeq" id="XP_022159093.1">
    <property type="nucleotide sequence ID" value="XM_022303401.1"/>
</dbReference>
<keyword evidence="2" id="KW-0460">Magnesium</keyword>
<dbReference type="KEGG" id="mcha:111025534"/>
<gene>
    <name evidence="5" type="primary">LOC111025534</name>
</gene>
<dbReference type="SFLD" id="SFLDS00005">
    <property type="entry name" value="Isoprenoid_Synthase_Type_I"/>
    <property type="match status" value="1"/>
</dbReference>
<dbReference type="InterPro" id="IPR034741">
    <property type="entry name" value="Terpene_cyclase-like_1_C"/>
</dbReference>
<evidence type="ECO:0000256" key="2">
    <source>
        <dbReference type="ARBA" id="ARBA00022842"/>
    </source>
</evidence>
<dbReference type="InterPro" id="IPR005630">
    <property type="entry name" value="Terpene_synthase_metal-bd"/>
</dbReference>
<dbReference type="GO" id="GO:0016114">
    <property type="term" value="P:terpenoid biosynthetic process"/>
    <property type="evidence" value="ECO:0007669"/>
    <property type="project" value="InterPro"/>
</dbReference>
<dbReference type="Pfam" id="PF03936">
    <property type="entry name" value="Terpene_synth_C"/>
    <property type="match status" value="1"/>
</dbReference>
<dbReference type="AlphaFoldDB" id="A0A6J1DXV5"/>
<feature type="domain" description="Terpene synthase metal-binding" evidence="3">
    <location>
        <begin position="38"/>
        <end position="214"/>
    </location>
</feature>
<evidence type="ECO:0000256" key="1">
    <source>
        <dbReference type="ARBA" id="ARBA00022723"/>
    </source>
</evidence>
<evidence type="ECO:0000259" key="3">
    <source>
        <dbReference type="Pfam" id="PF03936"/>
    </source>
</evidence>
<keyword evidence="4" id="KW-1185">Reference proteome</keyword>
<evidence type="ECO:0000313" key="5">
    <source>
        <dbReference type="RefSeq" id="XP_022159093.1"/>
    </source>
</evidence>
<dbReference type="Gene3D" id="1.10.600.10">
    <property type="entry name" value="Farnesyl Diphosphate Synthase"/>
    <property type="match status" value="1"/>
</dbReference>
<proteinExistence type="predicted"/>
<dbReference type="GO" id="GO:0010333">
    <property type="term" value="F:terpene synthase activity"/>
    <property type="evidence" value="ECO:0007669"/>
    <property type="project" value="InterPro"/>
</dbReference>
<dbReference type="GeneID" id="111025534"/>
<protein>
    <submittedName>
        <fullName evidence="5">Terpene synthase 10-like</fullName>
    </submittedName>
</protein>
<accession>A0A6J1DXV5</accession>
<dbReference type="PANTHER" id="PTHR31225:SF9">
    <property type="entry name" value="TERPENE SYNTHASE 10"/>
    <property type="match status" value="1"/>
</dbReference>
<dbReference type="InterPro" id="IPR050148">
    <property type="entry name" value="Terpene_synthase-like"/>
</dbReference>
<dbReference type="SUPFAM" id="SSF48576">
    <property type="entry name" value="Terpenoid synthases"/>
    <property type="match status" value="1"/>
</dbReference>
<reference evidence="5" key="1">
    <citation type="submission" date="2025-08" db="UniProtKB">
        <authorList>
            <consortium name="RefSeq"/>
        </authorList>
    </citation>
    <scope>IDENTIFICATION</scope>
    <source>
        <strain evidence="5">OHB3-1</strain>
    </source>
</reference>
<name>A0A6J1DXV5_MOMCH</name>
<dbReference type="InterPro" id="IPR008949">
    <property type="entry name" value="Isoprenoid_synthase_dom_sf"/>
</dbReference>